<feature type="transmembrane region" description="Helical" evidence="1">
    <location>
        <begin position="75"/>
        <end position="94"/>
    </location>
</feature>
<dbReference type="AlphaFoldDB" id="A0A928VP00"/>
<dbReference type="Proteomes" id="UP000625316">
    <property type="component" value="Unassembled WGS sequence"/>
</dbReference>
<sequence>MKLGLQIVLGILSVIPLVVSILGVTQGLALRLPEEAITPQFDSQYRYIMGYYISLSLVAWWMIPQIERHRTLFRLIGGGVFFGGIGRALSWWSVGSPNPLTMFFTVLELSFPLLMIWQAKLPRRQDV</sequence>
<reference evidence="2" key="1">
    <citation type="submission" date="2020-10" db="EMBL/GenBank/DDBJ databases">
        <authorList>
            <person name="Castelo-Branco R."/>
            <person name="Eusebio N."/>
            <person name="Adriana R."/>
            <person name="Vieira A."/>
            <person name="Brugerolle De Fraissinette N."/>
            <person name="Rezende De Castro R."/>
            <person name="Schneider M.P."/>
            <person name="Vasconcelos V."/>
            <person name="Leao P.N."/>
        </authorList>
    </citation>
    <scope>NUCLEOTIDE SEQUENCE</scope>
    <source>
        <strain evidence="2">LEGE 11480</strain>
    </source>
</reference>
<organism evidence="2 3">
    <name type="scientific">Romeriopsis navalis LEGE 11480</name>
    <dbReference type="NCBI Taxonomy" id="2777977"/>
    <lineage>
        <taxon>Bacteria</taxon>
        <taxon>Bacillati</taxon>
        <taxon>Cyanobacteriota</taxon>
        <taxon>Cyanophyceae</taxon>
        <taxon>Leptolyngbyales</taxon>
        <taxon>Leptolyngbyaceae</taxon>
        <taxon>Romeriopsis</taxon>
        <taxon>Romeriopsis navalis</taxon>
    </lineage>
</organism>
<keyword evidence="3" id="KW-1185">Reference proteome</keyword>
<keyword evidence="1" id="KW-1133">Transmembrane helix</keyword>
<comment type="caution">
    <text evidence="2">The sequence shown here is derived from an EMBL/GenBank/DDBJ whole genome shotgun (WGS) entry which is preliminary data.</text>
</comment>
<proteinExistence type="predicted"/>
<evidence type="ECO:0000256" key="1">
    <source>
        <dbReference type="SAM" id="Phobius"/>
    </source>
</evidence>
<keyword evidence="1" id="KW-0472">Membrane</keyword>
<keyword evidence="1" id="KW-0812">Transmembrane</keyword>
<feature type="transmembrane region" description="Helical" evidence="1">
    <location>
        <begin position="100"/>
        <end position="117"/>
    </location>
</feature>
<accession>A0A928VP00</accession>
<dbReference type="RefSeq" id="WP_264326857.1">
    <property type="nucleotide sequence ID" value="NZ_JADEXQ010000085.1"/>
</dbReference>
<dbReference type="EMBL" id="JADEXQ010000085">
    <property type="protein sequence ID" value="MBE9032031.1"/>
    <property type="molecule type" value="Genomic_DNA"/>
</dbReference>
<protein>
    <submittedName>
        <fullName evidence="2">DUF4345 domain-containing protein</fullName>
    </submittedName>
</protein>
<dbReference type="Pfam" id="PF14248">
    <property type="entry name" value="DUF4345"/>
    <property type="match status" value="1"/>
</dbReference>
<feature type="transmembrane region" description="Helical" evidence="1">
    <location>
        <begin position="45"/>
        <end position="63"/>
    </location>
</feature>
<evidence type="ECO:0000313" key="2">
    <source>
        <dbReference type="EMBL" id="MBE9032031.1"/>
    </source>
</evidence>
<feature type="transmembrane region" description="Helical" evidence="1">
    <location>
        <begin position="7"/>
        <end position="25"/>
    </location>
</feature>
<evidence type="ECO:0000313" key="3">
    <source>
        <dbReference type="Proteomes" id="UP000625316"/>
    </source>
</evidence>
<name>A0A928VP00_9CYAN</name>
<dbReference type="InterPro" id="IPR025597">
    <property type="entry name" value="DUF4345"/>
</dbReference>
<gene>
    <name evidence="2" type="ORF">IQ266_20035</name>
</gene>